<evidence type="ECO:0000256" key="1">
    <source>
        <dbReference type="ARBA" id="ARBA00004117"/>
    </source>
</evidence>
<gene>
    <name evidence="4" type="primary">fliE</name>
    <name evidence="5" type="ORF">H9698_08360</name>
</gene>
<proteinExistence type="inferred from homology"/>
<dbReference type="GO" id="GO:0071973">
    <property type="term" value="P:bacterial-type flagellum-dependent cell motility"/>
    <property type="evidence" value="ECO:0007669"/>
    <property type="project" value="InterPro"/>
</dbReference>
<evidence type="ECO:0000256" key="4">
    <source>
        <dbReference type="HAMAP-Rule" id="MF_00724"/>
    </source>
</evidence>
<accession>A0A9D2Q798</accession>
<dbReference type="Proteomes" id="UP000823918">
    <property type="component" value="Unassembled WGS sequence"/>
</dbReference>
<protein>
    <recommendedName>
        <fullName evidence="4">Flagellar hook-basal body complex protein FliE</fullName>
    </recommendedName>
</protein>
<evidence type="ECO:0000313" key="6">
    <source>
        <dbReference type="Proteomes" id="UP000823918"/>
    </source>
</evidence>
<comment type="caution">
    <text evidence="5">The sequence shown here is derived from an EMBL/GenBank/DDBJ whole genome shotgun (WGS) entry which is preliminary data.</text>
</comment>
<dbReference type="GO" id="GO:0003774">
    <property type="term" value="F:cytoskeletal motor activity"/>
    <property type="evidence" value="ECO:0007669"/>
    <property type="project" value="InterPro"/>
</dbReference>
<reference evidence="5" key="2">
    <citation type="submission" date="2021-04" db="EMBL/GenBank/DDBJ databases">
        <authorList>
            <person name="Gilroy R."/>
        </authorList>
    </citation>
    <scope>NUCLEOTIDE SEQUENCE</scope>
    <source>
        <strain evidence="5">5933</strain>
    </source>
</reference>
<dbReference type="PRINTS" id="PR01006">
    <property type="entry name" value="FLGHOOKFLIE"/>
</dbReference>
<organism evidence="5 6">
    <name type="scientific">Candidatus Ruthenibacterium merdavium</name>
    <dbReference type="NCBI Taxonomy" id="2838752"/>
    <lineage>
        <taxon>Bacteria</taxon>
        <taxon>Bacillati</taxon>
        <taxon>Bacillota</taxon>
        <taxon>Clostridia</taxon>
        <taxon>Eubacteriales</taxon>
        <taxon>Oscillospiraceae</taxon>
        <taxon>Ruthenibacterium</taxon>
    </lineage>
</organism>
<keyword evidence="3 4" id="KW-0975">Bacterial flagellum</keyword>
<dbReference type="Pfam" id="PF02049">
    <property type="entry name" value="FliE"/>
    <property type="match status" value="1"/>
</dbReference>
<reference evidence="5" key="1">
    <citation type="journal article" date="2021" name="PeerJ">
        <title>Extensive microbial diversity within the chicken gut microbiome revealed by metagenomics and culture.</title>
        <authorList>
            <person name="Gilroy R."/>
            <person name="Ravi A."/>
            <person name="Getino M."/>
            <person name="Pursley I."/>
            <person name="Horton D.L."/>
            <person name="Alikhan N.F."/>
            <person name="Baker D."/>
            <person name="Gharbi K."/>
            <person name="Hall N."/>
            <person name="Watson M."/>
            <person name="Adriaenssens E.M."/>
            <person name="Foster-Nyarko E."/>
            <person name="Jarju S."/>
            <person name="Secka A."/>
            <person name="Antonio M."/>
            <person name="Oren A."/>
            <person name="Chaudhuri R.R."/>
            <person name="La Ragione R."/>
            <person name="Hildebrand F."/>
            <person name="Pallen M.J."/>
        </authorList>
    </citation>
    <scope>NUCLEOTIDE SEQUENCE</scope>
    <source>
        <strain evidence="5">5933</strain>
    </source>
</reference>
<comment type="subcellular location">
    <subcellularLocation>
        <location evidence="1 4">Bacterial flagellum basal body</location>
    </subcellularLocation>
</comment>
<dbReference type="GO" id="GO:0005198">
    <property type="term" value="F:structural molecule activity"/>
    <property type="evidence" value="ECO:0007669"/>
    <property type="project" value="InterPro"/>
</dbReference>
<evidence type="ECO:0000313" key="5">
    <source>
        <dbReference type="EMBL" id="HJC72786.1"/>
    </source>
</evidence>
<name>A0A9D2Q798_9FIRM</name>
<comment type="similarity">
    <text evidence="2 4">Belongs to the FliE family.</text>
</comment>
<dbReference type="HAMAP" id="MF_00724">
    <property type="entry name" value="FliE"/>
    <property type="match status" value="1"/>
</dbReference>
<evidence type="ECO:0000256" key="3">
    <source>
        <dbReference type="ARBA" id="ARBA00023143"/>
    </source>
</evidence>
<dbReference type="PANTHER" id="PTHR34653">
    <property type="match status" value="1"/>
</dbReference>
<dbReference type="EMBL" id="DWWA01000041">
    <property type="protein sequence ID" value="HJC72786.1"/>
    <property type="molecule type" value="Genomic_DNA"/>
</dbReference>
<dbReference type="AlphaFoldDB" id="A0A9D2Q798"/>
<keyword evidence="5" id="KW-0966">Cell projection</keyword>
<sequence>MLNMVFMQGITPIEPMEKMSFENVGAAADASQGKQFGNILQQAVQELEQAQNNSRADTMMLVNGDADDLAQIQINSMKTSTLLQTTVQLTSRMVNTYKEIMQMQV</sequence>
<keyword evidence="5" id="KW-0969">Cilium</keyword>
<dbReference type="GO" id="GO:0009425">
    <property type="term" value="C:bacterial-type flagellum basal body"/>
    <property type="evidence" value="ECO:0007669"/>
    <property type="project" value="UniProtKB-SubCell"/>
</dbReference>
<keyword evidence="5" id="KW-0282">Flagellum</keyword>
<dbReference type="InterPro" id="IPR001624">
    <property type="entry name" value="FliE"/>
</dbReference>
<evidence type="ECO:0000256" key="2">
    <source>
        <dbReference type="ARBA" id="ARBA00009272"/>
    </source>
</evidence>
<dbReference type="PANTHER" id="PTHR34653:SF1">
    <property type="entry name" value="FLAGELLAR HOOK-BASAL BODY COMPLEX PROTEIN FLIE"/>
    <property type="match status" value="1"/>
</dbReference>